<evidence type="ECO:0000313" key="1">
    <source>
        <dbReference type="EMBL" id="TRZ60246.1"/>
    </source>
</evidence>
<evidence type="ECO:0000313" key="2">
    <source>
        <dbReference type="Proteomes" id="UP001165882"/>
    </source>
</evidence>
<gene>
    <name evidence="1" type="ORF">DZA28_09860</name>
</gene>
<proteinExistence type="predicted"/>
<protein>
    <submittedName>
        <fullName evidence="1">Uncharacterized protein</fullName>
    </submittedName>
</protein>
<sequence length="79" mass="8473">MIAFLYRPLRGVARSHRYGAVLEGCGDSVGAGKPAKRPMQVYWALNACPFTPVLSGPIRYRYTGMISSGSGLFCGFSPG</sequence>
<dbReference type="Proteomes" id="UP001165882">
    <property type="component" value="Unassembled WGS sequence"/>
</dbReference>
<accession>A0ABY3DA38</accession>
<keyword evidence="2" id="KW-1185">Reference proteome</keyword>
<comment type="caution">
    <text evidence="1">The sequence shown here is derived from an EMBL/GenBank/DDBJ whole genome shotgun (WGS) entry which is preliminary data.</text>
</comment>
<dbReference type="EMBL" id="QWEF01000001">
    <property type="protein sequence ID" value="TRZ60246.1"/>
    <property type="molecule type" value="Genomic_DNA"/>
</dbReference>
<name>A0ABY3DA38_9PSED</name>
<reference evidence="1 2" key="1">
    <citation type="journal article" date="2019" name="Biocontrol Sci. Technol.">
        <title>Pseudomonas putida strain B2017 produced as technical grade active ingredient controls fungal and bacterial crop diseases.</title>
        <authorList>
            <person name="Oliver C."/>
            <person name="Hernandez I."/>
            <person name="Caminal M."/>
            <person name="Lara J.M."/>
            <person name="Fernandez C."/>
        </authorList>
    </citation>
    <scope>NUCLEOTIDE SEQUENCE [LARGE SCALE GENOMIC DNA]</scope>
    <source>
        <strain evidence="1 2">B2017</strain>
    </source>
</reference>
<organism evidence="1 2">
    <name type="scientific">Pseudomonas alloputida</name>
    <dbReference type="NCBI Taxonomy" id="1940621"/>
    <lineage>
        <taxon>Bacteria</taxon>
        <taxon>Pseudomonadati</taxon>
        <taxon>Pseudomonadota</taxon>
        <taxon>Gammaproteobacteria</taxon>
        <taxon>Pseudomonadales</taxon>
        <taxon>Pseudomonadaceae</taxon>
        <taxon>Pseudomonas</taxon>
    </lineage>
</organism>